<feature type="domain" description="Helicase C-terminal" evidence="8">
    <location>
        <begin position="233"/>
        <end position="377"/>
    </location>
</feature>
<gene>
    <name evidence="10" type="ORF">H9Y05_08125</name>
</gene>
<dbReference type="GO" id="GO:0003724">
    <property type="term" value="F:RNA helicase activity"/>
    <property type="evidence" value="ECO:0007669"/>
    <property type="project" value="InterPro"/>
</dbReference>
<comment type="caution">
    <text evidence="10">The sequence shown here is derived from an EMBL/GenBank/DDBJ whole genome shotgun (WGS) entry which is preliminary data.</text>
</comment>
<dbReference type="PANTHER" id="PTHR47959">
    <property type="entry name" value="ATP-DEPENDENT RNA HELICASE RHLE-RELATED"/>
    <property type="match status" value="1"/>
</dbReference>
<evidence type="ECO:0000313" key="10">
    <source>
        <dbReference type="EMBL" id="MBC9812437.1"/>
    </source>
</evidence>
<evidence type="ECO:0000313" key="11">
    <source>
        <dbReference type="Proteomes" id="UP000652681"/>
    </source>
</evidence>
<dbReference type="Pfam" id="PF00270">
    <property type="entry name" value="DEAD"/>
    <property type="match status" value="1"/>
</dbReference>
<name>A0A8J6P5W2_9FLAO</name>
<dbReference type="GO" id="GO:0003676">
    <property type="term" value="F:nucleic acid binding"/>
    <property type="evidence" value="ECO:0007669"/>
    <property type="project" value="InterPro"/>
</dbReference>
<evidence type="ECO:0000256" key="6">
    <source>
        <dbReference type="PROSITE-ProRule" id="PRU00552"/>
    </source>
</evidence>
<evidence type="ECO:0000259" key="9">
    <source>
        <dbReference type="PROSITE" id="PS51195"/>
    </source>
</evidence>
<accession>A0A8J6P5W2</accession>
<dbReference type="RefSeq" id="WP_163489818.1">
    <property type="nucleotide sequence ID" value="NZ_JACVEL010000004.1"/>
</dbReference>
<protein>
    <submittedName>
        <fullName evidence="10">DEAD/DEAH box helicase</fullName>
    </submittedName>
</protein>
<dbReference type="GO" id="GO:0005829">
    <property type="term" value="C:cytosol"/>
    <property type="evidence" value="ECO:0007669"/>
    <property type="project" value="TreeGrafter"/>
</dbReference>
<dbReference type="InterPro" id="IPR050079">
    <property type="entry name" value="DEAD_box_RNA_helicase"/>
</dbReference>
<dbReference type="InterPro" id="IPR014001">
    <property type="entry name" value="Helicase_ATP-bd"/>
</dbReference>
<dbReference type="Proteomes" id="UP000652681">
    <property type="component" value="Unassembled WGS sequence"/>
</dbReference>
<dbReference type="PROSITE" id="PS51195">
    <property type="entry name" value="Q_MOTIF"/>
    <property type="match status" value="1"/>
</dbReference>
<dbReference type="SUPFAM" id="SSF52540">
    <property type="entry name" value="P-loop containing nucleoside triphosphate hydrolases"/>
    <property type="match status" value="1"/>
</dbReference>
<dbReference type="CDD" id="cd00268">
    <property type="entry name" value="DEADc"/>
    <property type="match status" value="1"/>
</dbReference>
<evidence type="ECO:0000256" key="1">
    <source>
        <dbReference type="ARBA" id="ARBA00022741"/>
    </source>
</evidence>
<organism evidence="10 11">
    <name type="scientific">Taishania pollutisoli</name>
    <dbReference type="NCBI Taxonomy" id="2766479"/>
    <lineage>
        <taxon>Bacteria</taxon>
        <taxon>Pseudomonadati</taxon>
        <taxon>Bacteroidota</taxon>
        <taxon>Flavobacteriia</taxon>
        <taxon>Flavobacteriales</taxon>
        <taxon>Crocinitomicaceae</taxon>
        <taxon>Taishania</taxon>
    </lineage>
</organism>
<dbReference type="GO" id="GO:0016787">
    <property type="term" value="F:hydrolase activity"/>
    <property type="evidence" value="ECO:0007669"/>
    <property type="project" value="UniProtKB-KW"/>
</dbReference>
<evidence type="ECO:0000256" key="3">
    <source>
        <dbReference type="ARBA" id="ARBA00022806"/>
    </source>
</evidence>
<dbReference type="PROSITE" id="PS51192">
    <property type="entry name" value="HELICASE_ATP_BIND_1"/>
    <property type="match status" value="1"/>
</dbReference>
<feature type="domain" description="DEAD-box RNA helicase Q" evidence="9">
    <location>
        <begin position="1"/>
        <end position="29"/>
    </location>
</feature>
<dbReference type="EMBL" id="JACVEL010000004">
    <property type="protein sequence ID" value="MBC9812437.1"/>
    <property type="molecule type" value="Genomic_DNA"/>
</dbReference>
<feature type="domain" description="Helicase ATP-binding" evidence="7">
    <location>
        <begin position="32"/>
        <end position="206"/>
    </location>
</feature>
<dbReference type="SMART" id="SM00487">
    <property type="entry name" value="DEXDc"/>
    <property type="match status" value="1"/>
</dbReference>
<evidence type="ECO:0000256" key="5">
    <source>
        <dbReference type="ARBA" id="ARBA00038437"/>
    </source>
</evidence>
<comment type="similarity">
    <text evidence="5">Belongs to the DEAD box helicase family.</text>
</comment>
<reference evidence="10" key="1">
    <citation type="submission" date="2020-09" db="EMBL/GenBank/DDBJ databases">
        <title>Taishania pollutisoli gen. nov., sp. nov., Isolated from Tetrabromobisphenol A-Contaminated Soil.</title>
        <authorList>
            <person name="Chen Q."/>
        </authorList>
    </citation>
    <scope>NUCLEOTIDE SEQUENCE</scope>
    <source>
        <strain evidence="10">CZZ-1</strain>
    </source>
</reference>
<dbReference type="GO" id="GO:0005524">
    <property type="term" value="F:ATP binding"/>
    <property type="evidence" value="ECO:0007669"/>
    <property type="project" value="UniProtKB-KW"/>
</dbReference>
<feature type="short sequence motif" description="Q motif" evidence="6">
    <location>
        <begin position="1"/>
        <end position="29"/>
    </location>
</feature>
<dbReference type="PANTHER" id="PTHR47959:SF13">
    <property type="entry name" value="ATP-DEPENDENT RNA HELICASE RHLE"/>
    <property type="match status" value="1"/>
</dbReference>
<dbReference type="InterPro" id="IPR011545">
    <property type="entry name" value="DEAD/DEAH_box_helicase_dom"/>
</dbReference>
<dbReference type="InterPro" id="IPR001650">
    <property type="entry name" value="Helicase_C-like"/>
</dbReference>
<evidence type="ECO:0000259" key="7">
    <source>
        <dbReference type="PROSITE" id="PS51192"/>
    </source>
</evidence>
<dbReference type="Pfam" id="PF00271">
    <property type="entry name" value="Helicase_C"/>
    <property type="match status" value="1"/>
</dbReference>
<dbReference type="AlphaFoldDB" id="A0A8J6P5W2"/>
<keyword evidence="2" id="KW-0378">Hydrolase</keyword>
<keyword evidence="3 10" id="KW-0347">Helicase</keyword>
<dbReference type="InterPro" id="IPR027417">
    <property type="entry name" value="P-loop_NTPase"/>
</dbReference>
<dbReference type="Gene3D" id="3.40.50.300">
    <property type="entry name" value="P-loop containing nucleotide triphosphate hydrolases"/>
    <property type="match status" value="2"/>
</dbReference>
<evidence type="ECO:0000259" key="8">
    <source>
        <dbReference type="PROSITE" id="PS51194"/>
    </source>
</evidence>
<dbReference type="PROSITE" id="PS51194">
    <property type="entry name" value="HELICASE_CTER"/>
    <property type="match status" value="1"/>
</dbReference>
<keyword evidence="11" id="KW-1185">Reference proteome</keyword>
<dbReference type="InterPro" id="IPR044742">
    <property type="entry name" value="DEAD/DEAH_RhlB"/>
</dbReference>
<proteinExistence type="inferred from homology"/>
<keyword evidence="1" id="KW-0547">Nucleotide-binding</keyword>
<dbReference type="InterPro" id="IPR014014">
    <property type="entry name" value="RNA_helicase_DEAD_Q_motif"/>
</dbReference>
<sequence length="407" mass="46046">MKFKDYNINKAILEQLDTMGFVRATDIQYKAIKPILDGEDVMAIAQTGTGKTAAFAIPVLHFLSKKSKYSASSVRCLVLVPTRELSQQIADVFVEIGKKTAVKVLGLYGGVEQDHQINTLKKGVDVLVSTPGRMFDLIAQGHLDVSNVEFLILDEADLMLAMGFNKDIQDILKKIPKKRQTLFFSATIDKKIKSLAYDVVKNAIRIQISPKNPVAKSVEHAVAFIEMDDKRFFLENILKEYPDKRILVFVRTKVRAGRVVAAMKRVGIDSEEIHGGIEQKQRFAILERFRSGENLILITTDVSARGIDIPNVDYVINYDLPEDPENYVHRCGRTGRGEKNGQALSFCAPSEENLLKEIEEYTGEEIMHYDIHPDDYKEILTDSDDPTYNWQKLIDQANQEDGTEDKW</sequence>
<keyword evidence="4" id="KW-0067">ATP-binding</keyword>
<dbReference type="CDD" id="cd18787">
    <property type="entry name" value="SF2_C_DEAD"/>
    <property type="match status" value="1"/>
</dbReference>
<evidence type="ECO:0000256" key="4">
    <source>
        <dbReference type="ARBA" id="ARBA00022840"/>
    </source>
</evidence>
<evidence type="ECO:0000256" key="2">
    <source>
        <dbReference type="ARBA" id="ARBA00022801"/>
    </source>
</evidence>
<dbReference type="SMART" id="SM00490">
    <property type="entry name" value="HELICc"/>
    <property type="match status" value="1"/>
</dbReference>